<proteinExistence type="inferred from homology"/>
<feature type="compositionally biased region" description="Basic and acidic residues" evidence="9">
    <location>
        <begin position="69"/>
        <end position="84"/>
    </location>
</feature>
<comment type="caution">
    <text evidence="11">The sequence shown here is derived from an EMBL/GenBank/DDBJ whole genome shotgun (WGS) entry which is preliminary data.</text>
</comment>
<dbReference type="Gene3D" id="1.20.920.10">
    <property type="entry name" value="Bromodomain-like"/>
    <property type="match status" value="2"/>
</dbReference>
<feature type="domain" description="Bromo" evidence="10">
    <location>
        <begin position="1486"/>
        <end position="1556"/>
    </location>
</feature>
<sequence length="1999" mass="229706">MDSEEEHEGEQRTDVSVLTGFLFGNIDEKGDLEEDFLDEESKRHLSSLSSLGIGSMVKEISDDQSTDANNDKNDDATDYDDKKAINAVDFSDINEVADEEEEKTKVKNVMSSFRMLPTESDDYDDEDEKDKDSVLMPPPSWLPITTKSEVRSEVDGLITSVSSYTSQVSTSKIRHPLAAMLPPELANVDVTSLFPEFRPGKVLRFSRLFKPVHMPHIWRKKKKKKKTEDKREEKTEERQGEKSEGKQVEKSEEKKEDKTKDLKPDHEALKEQNGEGQLMAAPRDGDKAMAVVQGKAGQVHIKQEPIDITESAVVKAELQQPFSPEYRPLQTFSPKSEPVETEPEQQTEMKQWRIKINFGRLPEPEECMCDDEERMMKDLEPNVSKNKQENDDDGEGQIKVAAWRYGPAQYWYDLLDVDETGQNFDYGFKIKQEEETEEKSLCKNELEFPDEAFLMVTQLQWEDDIIWNGEEAKQRVFQSQKTRAAAAGWIPSTAHRTAAQYLQQNRQLGNFQHPKLVSGPNFVKTLPGMPDSSETKDLTWYSIFPIENQGLIYGSWEDQIIWDAQNMDRIPSPAVLTLDPNDDNIILGIPEDRDPKEQAEPTKKEKQQETKKSKILLGKAGIIKDDEEKEEEETPVMNKDPFNISNDEYYNPKLMETSLRSGIGGNLIQHSIPAVELRQPFFPTHMGPMKLRSFHRPQLKKYSHGSMSQPGPHPVQSLLKIIKRKARLREQERQSYGGGDMFFMRTAQDLTGMDGELLLAEYSEEYPPLMMQVGMATKIKNYYKRKPGKDSQPPHFRYGELAYAHTSPFLGSLRPGQCLQAFENNMFRAPIYEHKLPETDFLIIRTRQHYYIREINTIYLIGQECPLYEVPGPNSKRANNFIRDFLQVFIYRLFWRSKDSPRRIKMDDIKKAFPSHSESSIRKRLKLCADFKRTGMDSNWWVLKPDFRLPTEEEMRAMVSPEQCCGYYSMLAAEQRLKDAGYGEKSLFAPDEDNDEEVQMKIEDEVKTAPWNTTRAYISALKGKCLLDLTGVADPTGCGEGFSYVKVPNKPQPREEGKETTPVKRTVTGTDADLRKLYLKDAKQLLRKFGVPETEIKKLSRWEVIDVVRTMSTEQAKANQDMGTGWTKFARGNRFSVAEHQERYKEECQRIFDLQNRMLTSVETLSTDEDSSSGDESDFEEMGKNLESMLSNKKTSSELHLEREEAERKELQRMLMGEEKDKKAKPSTSASLEKEREEEYLSMAGMTGKKLKITRTFRDDSGREFTRTEWVQKPAVISTYVRIRKSKDQSFIKQFATMDEQMKEEMRKERRRLQEQLRRIKRNEEKEKNAPPPEKKKKKKKETALLKVKMKCGACGQIGHMRTNKECPMYNKTPGSIAPVQVAMTMEEEEEEEKTLLKADDHELINVEGTRIRLSKTIVEHAEQMKRKSLVLKFPKQAMETKKRRKAGTTIHCDYLKKPRQSSHRRRADPAITLNTLFEHILNEMRDMPNSQPFLFPVSAKEVPDYYKIIKKPMDMQVIRENIRNKKYQSREDFITDVSLIVENSRLYNGPKSTLTIIAQNMVDLCLRRFAEKEEKLMRLEKAINPLLDDNDQVALSFIFENIVTKLKSVENSWPFHQPVKKKFVKDYYEVIKQPMDFNAILKKIQTHKYQDRYAFLEDVKLILSNSRQYNGPDSAYSHTAEKIVEVCKEALEQHDEYLTETERNIKASKEAALEAVDTDSIITGNSANMDDYSLPGGDNESMDSYGLVSRDATGKEDMEEEGGKDETHSYAQDASDSDFVDVEGYDDSVVDVSYVKKKTKKVKQTQLRKVIGGEEENSALVNDLQMTPENSDNEADQSNQAEEDDILGKLSDSDDEGQRDTSMEVEQDQDYVQEGEGYSQGEGEGYSQGEGEEELPEDYDPSLYYRAEEGQGQYQVPPVQDEDENSFDPSEFFRHSALASEAEAAGQLQGEEDQEDMADINTDLQVSESEGSDDAEMDQIPGAQEESNDGFDIDEFLQ</sequence>
<feature type="compositionally biased region" description="Gly residues" evidence="9">
    <location>
        <begin position="1879"/>
        <end position="1889"/>
    </location>
</feature>
<evidence type="ECO:0000256" key="6">
    <source>
        <dbReference type="ARBA" id="ARBA00023242"/>
    </source>
</evidence>
<dbReference type="InterPro" id="IPR018359">
    <property type="entry name" value="Bromodomain_CS"/>
</dbReference>
<feature type="compositionally biased region" description="Acidic residues" evidence="9">
    <location>
        <begin position="1891"/>
        <end position="1901"/>
    </location>
</feature>
<feature type="compositionally biased region" description="Basic and acidic residues" evidence="9">
    <location>
        <begin position="1195"/>
        <end position="1224"/>
    </location>
</feature>
<feature type="compositionally biased region" description="Acidic residues" evidence="9">
    <location>
        <begin position="625"/>
        <end position="634"/>
    </location>
</feature>
<dbReference type="PANTHER" id="PTHR13900">
    <property type="entry name" value="TRANSCRIPTION INITIATION FACTOR TFIID"/>
    <property type="match status" value="1"/>
</dbReference>
<evidence type="ECO:0000256" key="8">
    <source>
        <dbReference type="PROSITE-ProRule" id="PRU00035"/>
    </source>
</evidence>
<dbReference type="InterPro" id="IPR001487">
    <property type="entry name" value="Bromodomain"/>
</dbReference>
<comment type="similarity">
    <text evidence="2">Belongs to the TAF1 family.</text>
</comment>
<feature type="region of interest" description="Disordered" evidence="9">
    <location>
        <begin position="1811"/>
        <end position="1999"/>
    </location>
</feature>
<dbReference type="GO" id="GO:0051123">
    <property type="term" value="P:RNA polymerase II preinitiation complex assembly"/>
    <property type="evidence" value="ECO:0007669"/>
    <property type="project" value="TreeGrafter"/>
</dbReference>
<feature type="compositionally biased region" description="Acidic residues" evidence="9">
    <location>
        <begin position="1864"/>
        <end position="1874"/>
    </location>
</feature>
<feature type="region of interest" description="Disordered" evidence="9">
    <location>
        <begin position="117"/>
        <end position="140"/>
    </location>
</feature>
<dbReference type="InterPro" id="IPR009067">
    <property type="entry name" value="TAF_II_230-bd"/>
</dbReference>
<keyword evidence="6" id="KW-0539">Nucleus</keyword>
<dbReference type="InterPro" id="IPR041670">
    <property type="entry name" value="Znf-CCHC_6"/>
</dbReference>
<dbReference type="PROSITE" id="PS00633">
    <property type="entry name" value="BROMODOMAIN_1"/>
    <property type="match status" value="2"/>
</dbReference>
<dbReference type="InterPro" id="IPR036741">
    <property type="entry name" value="TAFII-230_TBP-bd_sf"/>
</dbReference>
<dbReference type="SUPFAM" id="SSF47370">
    <property type="entry name" value="Bromodomain"/>
    <property type="match status" value="2"/>
</dbReference>
<comment type="subcellular location">
    <subcellularLocation>
        <location evidence="1">Nucleus</location>
    </subcellularLocation>
</comment>
<feature type="region of interest" description="Disordered" evidence="9">
    <location>
        <begin position="1319"/>
        <end position="1342"/>
    </location>
</feature>
<feature type="compositionally biased region" description="Basic and acidic residues" evidence="9">
    <location>
        <begin position="590"/>
        <end position="612"/>
    </location>
</feature>
<evidence type="ECO:0000256" key="1">
    <source>
        <dbReference type="ARBA" id="ARBA00004123"/>
    </source>
</evidence>
<dbReference type="InterPro" id="IPR022591">
    <property type="entry name" value="TAF1_HAT_dom"/>
</dbReference>
<dbReference type="PRINTS" id="PR00503">
    <property type="entry name" value="BROMODOMAIN"/>
</dbReference>
<evidence type="ECO:0000313" key="12">
    <source>
        <dbReference type="Proteomes" id="UP001195483"/>
    </source>
</evidence>
<dbReference type="SMART" id="SM00297">
    <property type="entry name" value="BROMO"/>
    <property type="match status" value="2"/>
</dbReference>
<feature type="region of interest" description="Disordered" evidence="9">
    <location>
        <begin position="581"/>
        <end position="644"/>
    </location>
</feature>
<feature type="domain" description="Bromo" evidence="10">
    <location>
        <begin position="1608"/>
        <end position="1678"/>
    </location>
</feature>
<dbReference type="GO" id="GO:0004402">
    <property type="term" value="F:histone acetyltransferase activity"/>
    <property type="evidence" value="ECO:0007669"/>
    <property type="project" value="InterPro"/>
</dbReference>
<accession>A0AAE0W3S3</accession>
<keyword evidence="12" id="KW-1185">Reference proteome</keyword>
<dbReference type="PANTHER" id="PTHR13900:SF0">
    <property type="entry name" value="TRANSCRIPTION INITIATION FACTOR TFIID SUBUNIT 1"/>
    <property type="match status" value="1"/>
</dbReference>
<reference evidence="11" key="2">
    <citation type="journal article" date="2021" name="Genome Biol. Evol.">
        <title>Developing a high-quality reference genome for a parasitic bivalve with doubly uniparental inheritance (Bivalvia: Unionida).</title>
        <authorList>
            <person name="Smith C.H."/>
        </authorList>
    </citation>
    <scope>NUCLEOTIDE SEQUENCE</scope>
    <source>
        <strain evidence="11">CHS0354</strain>
        <tissue evidence="11">Mantle</tissue>
    </source>
</reference>
<dbReference type="Pfam" id="PF09247">
    <property type="entry name" value="TBP-binding"/>
    <property type="match status" value="1"/>
</dbReference>
<dbReference type="CDD" id="cd05511">
    <property type="entry name" value="Bromo_TFIID"/>
    <property type="match status" value="2"/>
</dbReference>
<feature type="region of interest" description="Disordered" evidence="9">
    <location>
        <begin position="1725"/>
        <end position="1780"/>
    </location>
</feature>
<evidence type="ECO:0000256" key="9">
    <source>
        <dbReference type="SAM" id="MobiDB-lite"/>
    </source>
</evidence>
<dbReference type="PROSITE" id="PS50014">
    <property type="entry name" value="BROMODOMAIN_2"/>
    <property type="match status" value="2"/>
</dbReference>
<dbReference type="GO" id="GO:0016251">
    <property type="term" value="F:RNA polymerase II general transcription initiation factor activity"/>
    <property type="evidence" value="ECO:0007669"/>
    <property type="project" value="InterPro"/>
</dbReference>
<dbReference type="SUPFAM" id="SSF47055">
    <property type="entry name" value="TAF(II)230 TBP-binding fragment"/>
    <property type="match status" value="1"/>
</dbReference>
<feature type="compositionally biased region" description="Acidic residues" evidence="9">
    <location>
        <begin position="119"/>
        <end position="129"/>
    </location>
</feature>
<feature type="region of interest" description="Disordered" evidence="9">
    <location>
        <begin position="217"/>
        <end position="285"/>
    </location>
</feature>
<dbReference type="Pfam" id="PF15288">
    <property type="entry name" value="zf-CCHC_6"/>
    <property type="match status" value="1"/>
</dbReference>
<dbReference type="Pfam" id="PF00439">
    <property type="entry name" value="Bromodomain"/>
    <property type="match status" value="2"/>
</dbReference>
<evidence type="ECO:0000259" key="10">
    <source>
        <dbReference type="PROSITE" id="PS50014"/>
    </source>
</evidence>
<keyword evidence="5" id="KW-0804">Transcription</keyword>
<feature type="compositionally biased region" description="Basic and acidic residues" evidence="9">
    <location>
        <begin position="226"/>
        <end position="273"/>
    </location>
</feature>
<evidence type="ECO:0000256" key="5">
    <source>
        <dbReference type="ARBA" id="ARBA00023163"/>
    </source>
</evidence>
<dbReference type="InterPro" id="IPR040240">
    <property type="entry name" value="TAF1"/>
</dbReference>
<keyword evidence="4 8" id="KW-0103">Bromodomain</keyword>
<feature type="region of interest" description="Disordered" evidence="9">
    <location>
        <begin position="1187"/>
        <end position="1238"/>
    </location>
</feature>
<feature type="region of interest" description="Disordered" evidence="9">
    <location>
        <begin position="41"/>
        <end position="84"/>
    </location>
</feature>
<feature type="compositionally biased region" description="Basic and acidic residues" evidence="9">
    <location>
        <begin position="1319"/>
        <end position="1329"/>
    </location>
</feature>
<dbReference type="GO" id="GO:0005669">
    <property type="term" value="C:transcription factor TFIID complex"/>
    <property type="evidence" value="ECO:0007669"/>
    <property type="project" value="InterPro"/>
</dbReference>
<protein>
    <recommendedName>
        <fullName evidence="7">Transcription initiation factor TFIID subunit 1</fullName>
    </recommendedName>
</protein>
<dbReference type="EMBL" id="JAEAOA010000768">
    <property type="protein sequence ID" value="KAK3600014.1"/>
    <property type="molecule type" value="Genomic_DNA"/>
</dbReference>
<dbReference type="GO" id="GO:0017025">
    <property type="term" value="F:TBP-class protein binding"/>
    <property type="evidence" value="ECO:0007669"/>
    <property type="project" value="InterPro"/>
</dbReference>
<feature type="compositionally biased region" description="Low complexity" evidence="9">
    <location>
        <begin position="1937"/>
        <end position="1950"/>
    </location>
</feature>
<name>A0AAE0W3S3_9BIVA</name>
<evidence type="ECO:0000256" key="3">
    <source>
        <dbReference type="ARBA" id="ARBA00023015"/>
    </source>
</evidence>
<evidence type="ECO:0000256" key="2">
    <source>
        <dbReference type="ARBA" id="ARBA00009064"/>
    </source>
</evidence>
<evidence type="ECO:0000256" key="4">
    <source>
        <dbReference type="ARBA" id="ARBA00023117"/>
    </source>
</evidence>
<feature type="compositionally biased region" description="Acidic residues" evidence="9">
    <location>
        <begin position="1987"/>
        <end position="1999"/>
    </location>
</feature>
<reference evidence="11" key="1">
    <citation type="journal article" date="2021" name="Genome Biol. Evol.">
        <title>A High-Quality Reference Genome for a Parasitic Bivalve with Doubly Uniparental Inheritance (Bivalvia: Unionida).</title>
        <authorList>
            <person name="Smith C.H."/>
        </authorList>
    </citation>
    <scope>NUCLEOTIDE SEQUENCE</scope>
    <source>
        <strain evidence="11">CHS0354</strain>
    </source>
</reference>
<evidence type="ECO:0000256" key="7">
    <source>
        <dbReference type="ARBA" id="ARBA00040102"/>
    </source>
</evidence>
<dbReference type="Gene3D" id="1.10.1100.10">
    <property type="entry name" value="TAFII-230 TBP-binding domain"/>
    <property type="match status" value="1"/>
</dbReference>
<dbReference type="Pfam" id="PF12157">
    <property type="entry name" value="DUF3591"/>
    <property type="match status" value="1"/>
</dbReference>
<evidence type="ECO:0000313" key="11">
    <source>
        <dbReference type="EMBL" id="KAK3600014.1"/>
    </source>
</evidence>
<dbReference type="InterPro" id="IPR036427">
    <property type="entry name" value="Bromodomain-like_sf"/>
</dbReference>
<gene>
    <name evidence="11" type="ORF">CHS0354_012682</name>
</gene>
<reference evidence="11" key="3">
    <citation type="submission" date="2023-05" db="EMBL/GenBank/DDBJ databases">
        <authorList>
            <person name="Smith C.H."/>
        </authorList>
    </citation>
    <scope>NUCLEOTIDE SEQUENCE</scope>
    <source>
        <strain evidence="11">CHS0354</strain>
        <tissue evidence="11">Mantle</tissue>
    </source>
</reference>
<feature type="region of interest" description="Disordered" evidence="9">
    <location>
        <begin position="324"/>
        <end position="348"/>
    </location>
</feature>
<organism evidence="11 12">
    <name type="scientific">Potamilus streckersoni</name>
    <dbReference type="NCBI Taxonomy" id="2493646"/>
    <lineage>
        <taxon>Eukaryota</taxon>
        <taxon>Metazoa</taxon>
        <taxon>Spiralia</taxon>
        <taxon>Lophotrochozoa</taxon>
        <taxon>Mollusca</taxon>
        <taxon>Bivalvia</taxon>
        <taxon>Autobranchia</taxon>
        <taxon>Heteroconchia</taxon>
        <taxon>Palaeoheterodonta</taxon>
        <taxon>Unionida</taxon>
        <taxon>Unionoidea</taxon>
        <taxon>Unionidae</taxon>
        <taxon>Ambleminae</taxon>
        <taxon>Lampsilini</taxon>
        <taxon>Potamilus</taxon>
    </lineage>
</organism>
<dbReference type="Proteomes" id="UP001195483">
    <property type="component" value="Unassembled WGS sequence"/>
</dbReference>
<keyword evidence="3" id="KW-0805">Transcription regulation</keyword>
<feature type="compositionally biased region" description="Acidic residues" evidence="9">
    <location>
        <begin position="1832"/>
        <end position="1846"/>
    </location>
</feature>